<evidence type="ECO:0000256" key="3">
    <source>
        <dbReference type="ARBA" id="ARBA00022801"/>
    </source>
</evidence>
<keyword evidence="4 12" id="KW-0347">Helicase</keyword>
<dbReference type="InterPro" id="IPR000212">
    <property type="entry name" value="DNA_helicase_UvrD/REP"/>
</dbReference>
<dbReference type="PROSITE" id="PS51198">
    <property type="entry name" value="UVRD_HELICASE_ATP_BIND"/>
    <property type="match status" value="1"/>
</dbReference>
<evidence type="ECO:0000256" key="2">
    <source>
        <dbReference type="ARBA" id="ARBA00022741"/>
    </source>
</evidence>
<evidence type="ECO:0000256" key="4">
    <source>
        <dbReference type="ARBA" id="ARBA00022806"/>
    </source>
</evidence>
<dbReference type="CDD" id="cd17932">
    <property type="entry name" value="DEXQc_UvrD"/>
    <property type="match status" value="1"/>
</dbReference>
<keyword evidence="3 12" id="KW-0378">Hydrolase</keyword>
<dbReference type="GO" id="GO:0005829">
    <property type="term" value="C:cytosol"/>
    <property type="evidence" value="ECO:0007669"/>
    <property type="project" value="TreeGrafter"/>
</dbReference>
<evidence type="ECO:0000313" key="16">
    <source>
        <dbReference type="Proteomes" id="UP000000248"/>
    </source>
</evidence>
<evidence type="ECO:0000256" key="7">
    <source>
        <dbReference type="ARBA" id="ARBA00023235"/>
    </source>
</evidence>
<dbReference type="GO" id="GO:0033202">
    <property type="term" value="C:DNA helicase complex"/>
    <property type="evidence" value="ECO:0007669"/>
    <property type="project" value="TreeGrafter"/>
</dbReference>
<name>A5EWK9_DICNV</name>
<sequence>MNIDTILSGLNAAQRDAVTTKERIVRVIAGAGSGKTRVLVQRMQWLMTVAGCMPYQLLALTFTNKAAQEMRQRLEQSAACSLNQLWMGTFHSICLRILRQYAELVGWEKSFIVIDSDDQLRLIKRLLQKNNWNEEILSAKAVQAQINAYKENGLRAADLPTSAPPLEIAVHHFYQEYEHITRQQGTMDFAELLLLTTELLAQHETVQQRFHQRFQAILIDEFQDTNTLQFKLVTQLCAPETQLFVVGDDDQSIYGWRGAQIDHIVHLERYYPTVHTIRLEQNYRSTKTILAAANAVIAHNQTRLGKTLWSDGKHGEAIALYAAVNEYDEARYLVENIAQFHQHGGAYDQCAILYRSNALSRIYEEALIQKNIPYRIYGGLRFFERAEIKDALAYLRLLHYPDDDAALERIINQPPRGIGAKTMEDVRLLAQRVQCSLWRVITDDALLEQKCSARAQNALRQFRALIIKMTAFAERSDSLRDILKMVVDESGLYAALTNNNQEETENRRENLHELIAAGDYQSDQNDADHDKIADFLAMASLDAGDKETNAHGVQLMTLHSAKGLEFNRVYMVALEEGLFPNARSLENSAQLEEERRLAYVGITRAREQLTMSFAERRRYYGQDNYARPSRFLNEIPPELLNMVRPVLFNRTQPNDIQEDNPWKTGVCVQHAQFGTGVIQAVEGSGEHQRALVKFTTVGEKWLVLAYAKLKIL</sequence>
<comment type="catalytic activity">
    <reaction evidence="8">
        <text>Couples ATP hydrolysis with the unwinding of duplex DNA by translocating in the 3'-5' direction.</text>
        <dbReference type="EC" id="5.6.2.4"/>
    </reaction>
</comment>
<dbReference type="GO" id="GO:0043138">
    <property type="term" value="F:3'-5' DNA helicase activity"/>
    <property type="evidence" value="ECO:0007669"/>
    <property type="project" value="UniProtKB-EC"/>
</dbReference>
<dbReference type="InterPro" id="IPR013986">
    <property type="entry name" value="DExx_box_DNA_helicase_dom_sf"/>
</dbReference>
<dbReference type="HOGENOM" id="CLU_004585_5_2_6"/>
<comment type="catalytic activity">
    <reaction evidence="11">
        <text>ATP + H2O = ADP + phosphate + H(+)</text>
        <dbReference type="Rhea" id="RHEA:13065"/>
        <dbReference type="ChEBI" id="CHEBI:15377"/>
        <dbReference type="ChEBI" id="CHEBI:15378"/>
        <dbReference type="ChEBI" id="CHEBI:30616"/>
        <dbReference type="ChEBI" id="CHEBI:43474"/>
        <dbReference type="ChEBI" id="CHEBI:456216"/>
        <dbReference type="EC" id="5.6.2.4"/>
    </reaction>
</comment>
<dbReference type="Pfam" id="PF13361">
    <property type="entry name" value="UvrD_C"/>
    <property type="match status" value="1"/>
</dbReference>
<dbReference type="Gene3D" id="1.10.10.160">
    <property type="match status" value="1"/>
</dbReference>
<evidence type="ECO:0000256" key="6">
    <source>
        <dbReference type="ARBA" id="ARBA00023125"/>
    </source>
</evidence>
<dbReference type="GO" id="GO:0005524">
    <property type="term" value="F:ATP binding"/>
    <property type="evidence" value="ECO:0007669"/>
    <property type="project" value="UniProtKB-UniRule"/>
</dbReference>
<dbReference type="GO" id="GO:0016887">
    <property type="term" value="F:ATP hydrolysis activity"/>
    <property type="evidence" value="ECO:0007669"/>
    <property type="project" value="RHEA"/>
</dbReference>
<keyword evidence="2 12" id="KW-0547">Nucleotide-binding</keyword>
<keyword evidence="16" id="KW-1185">Reference proteome</keyword>
<dbReference type="eggNOG" id="COG0210">
    <property type="taxonomic scope" value="Bacteria"/>
</dbReference>
<dbReference type="Pfam" id="PF21196">
    <property type="entry name" value="PcrA_UvrD_tudor"/>
    <property type="match status" value="1"/>
</dbReference>
<organism evidence="15 16">
    <name type="scientific">Dichelobacter nodosus (strain VCS1703A)</name>
    <dbReference type="NCBI Taxonomy" id="246195"/>
    <lineage>
        <taxon>Bacteria</taxon>
        <taxon>Pseudomonadati</taxon>
        <taxon>Pseudomonadota</taxon>
        <taxon>Gammaproteobacteria</taxon>
        <taxon>Cardiobacteriales</taxon>
        <taxon>Cardiobacteriaceae</taxon>
        <taxon>Dichelobacter</taxon>
    </lineage>
</organism>
<evidence type="ECO:0000256" key="1">
    <source>
        <dbReference type="ARBA" id="ARBA00009922"/>
    </source>
</evidence>
<dbReference type="InterPro" id="IPR027417">
    <property type="entry name" value="P-loop_NTPase"/>
</dbReference>
<dbReference type="KEGG" id="dno:DNO_0164"/>
<evidence type="ECO:0000259" key="13">
    <source>
        <dbReference type="PROSITE" id="PS51198"/>
    </source>
</evidence>
<evidence type="ECO:0000256" key="9">
    <source>
        <dbReference type="ARBA" id="ARBA00034808"/>
    </source>
</evidence>
<reference evidence="15 16" key="1">
    <citation type="journal article" date="2007" name="Nat. Biotechnol.">
        <title>Genome sequence and identification of candidate vaccine antigens from the animal pathogen Dichelobacter nodosus.</title>
        <authorList>
            <person name="Myers G.S."/>
            <person name="Parker D."/>
            <person name="Al-Hasani K."/>
            <person name="Kennan R.M."/>
            <person name="Seemann T."/>
            <person name="Ren Q."/>
            <person name="Badger J.H."/>
            <person name="Selengut J.D."/>
            <person name="Deboy R.T."/>
            <person name="Tettelin H."/>
            <person name="Boyce J.D."/>
            <person name="McCarl V.P."/>
            <person name="Han X."/>
            <person name="Nelson W.C."/>
            <person name="Madupu R."/>
            <person name="Mohamoud Y."/>
            <person name="Holley T."/>
            <person name="Fedorova N."/>
            <person name="Khouri H."/>
            <person name="Bottomley S.P."/>
            <person name="Whittington R.J."/>
            <person name="Adler B."/>
            <person name="Songer J.G."/>
            <person name="Rood J.I."/>
            <person name="Paulsen I.T."/>
        </authorList>
    </citation>
    <scope>NUCLEOTIDE SEQUENCE [LARGE SCALE GENOMIC DNA]</scope>
    <source>
        <strain evidence="15 16">VCS1703A</strain>
    </source>
</reference>
<dbReference type="Gene3D" id="3.40.50.300">
    <property type="entry name" value="P-loop containing nucleotide triphosphate hydrolases"/>
    <property type="match status" value="2"/>
</dbReference>
<evidence type="ECO:0000259" key="14">
    <source>
        <dbReference type="PROSITE" id="PS51217"/>
    </source>
</evidence>
<dbReference type="EMBL" id="CP000513">
    <property type="protein sequence ID" value="ABQ13739.1"/>
    <property type="molecule type" value="Genomic_DNA"/>
</dbReference>
<dbReference type="GO" id="GO:0003677">
    <property type="term" value="F:DNA binding"/>
    <property type="evidence" value="ECO:0007669"/>
    <property type="project" value="UniProtKB-KW"/>
</dbReference>
<proteinExistence type="inferred from homology"/>
<keyword evidence="7" id="KW-0413">Isomerase</keyword>
<evidence type="ECO:0000256" key="5">
    <source>
        <dbReference type="ARBA" id="ARBA00022840"/>
    </source>
</evidence>
<dbReference type="PROSITE" id="PS51217">
    <property type="entry name" value="UVRD_HELICASE_CTER"/>
    <property type="match status" value="1"/>
</dbReference>
<feature type="domain" description="UvrD-like helicase ATP-binding" evidence="13">
    <location>
        <begin position="8"/>
        <end position="286"/>
    </location>
</feature>
<dbReference type="PANTHER" id="PTHR11070:SF2">
    <property type="entry name" value="ATP-DEPENDENT DNA HELICASE SRS2"/>
    <property type="match status" value="1"/>
</dbReference>
<dbReference type="Gene3D" id="1.10.486.10">
    <property type="entry name" value="PCRA, domain 4"/>
    <property type="match status" value="1"/>
</dbReference>
<dbReference type="OrthoDB" id="9806690at2"/>
<dbReference type="CDD" id="cd18807">
    <property type="entry name" value="SF1_C_UvrD"/>
    <property type="match status" value="1"/>
</dbReference>
<dbReference type="EC" id="5.6.2.4" evidence="9"/>
<feature type="domain" description="UvrD-like helicase C-terminal" evidence="14">
    <location>
        <begin position="287"/>
        <end position="563"/>
    </location>
</feature>
<dbReference type="STRING" id="246195.DNO_0164"/>
<dbReference type="RefSeq" id="WP_011927915.1">
    <property type="nucleotide sequence ID" value="NC_009446.1"/>
</dbReference>
<evidence type="ECO:0000256" key="8">
    <source>
        <dbReference type="ARBA" id="ARBA00034617"/>
    </source>
</evidence>
<protein>
    <recommendedName>
        <fullName evidence="9">DNA 3'-5' helicase</fullName>
        <ecNumber evidence="9">5.6.2.4</ecNumber>
    </recommendedName>
    <alternativeName>
        <fullName evidence="10">DNA 3'-5' helicase II</fullName>
    </alternativeName>
</protein>
<comment type="similarity">
    <text evidence="1">Belongs to the helicase family. UvrD subfamily.</text>
</comment>
<dbReference type="Pfam" id="PF00580">
    <property type="entry name" value="UvrD-helicase"/>
    <property type="match status" value="1"/>
</dbReference>
<evidence type="ECO:0000256" key="12">
    <source>
        <dbReference type="PROSITE-ProRule" id="PRU00560"/>
    </source>
</evidence>
<keyword evidence="5 12" id="KW-0067">ATP-binding</keyword>
<accession>A5EWK9</accession>
<gene>
    <name evidence="15" type="primary">uvrD-1</name>
    <name evidence="15" type="ordered locus">DNO_0164</name>
</gene>
<dbReference type="InterPro" id="IPR014016">
    <property type="entry name" value="UvrD-like_ATP-bd"/>
</dbReference>
<dbReference type="AlphaFoldDB" id="A5EWK9"/>
<evidence type="ECO:0000256" key="10">
    <source>
        <dbReference type="ARBA" id="ARBA00034923"/>
    </source>
</evidence>
<dbReference type="Proteomes" id="UP000000248">
    <property type="component" value="Chromosome"/>
</dbReference>
<feature type="binding site" evidence="12">
    <location>
        <begin position="29"/>
        <end position="36"/>
    </location>
    <ligand>
        <name>ATP</name>
        <dbReference type="ChEBI" id="CHEBI:30616"/>
    </ligand>
</feature>
<dbReference type="GO" id="GO:0000725">
    <property type="term" value="P:recombinational repair"/>
    <property type="evidence" value="ECO:0007669"/>
    <property type="project" value="TreeGrafter"/>
</dbReference>
<evidence type="ECO:0000313" key="15">
    <source>
        <dbReference type="EMBL" id="ABQ13739.1"/>
    </source>
</evidence>
<dbReference type="SUPFAM" id="SSF52540">
    <property type="entry name" value="P-loop containing nucleoside triphosphate hydrolases"/>
    <property type="match status" value="1"/>
</dbReference>
<evidence type="ECO:0000256" key="11">
    <source>
        <dbReference type="ARBA" id="ARBA00048988"/>
    </source>
</evidence>
<dbReference type="InterPro" id="IPR014017">
    <property type="entry name" value="DNA_helicase_UvrD-like_C"/>
</dbReference>
<dbReference type="PANTHER" id="PTHR11070">
    <property type="entry name" value="UVRD / RECB / PCRA DNA HELICASE FAMILY MEMBER"/>
    <property type="match status" value="1"/>
</dbReference>
<keyword evidence="6" id="KW-0238">DNA-binding</keyword>